<reference evidence="2 3" key="1">
    <citation type="submission" date="2021-06" db="EMBL/GenBank/DDBJ databases">
        <title>Caerostris darwini draft genome.</title>
        <authorList>
            <person name="Kono N."/>
            <person name="Arakawa K."/>
        </authorList>
    </citation>
    <scope>NUCLEOTIDE SEQUENCE [LARGE SCALE GENOMIC DNA]</scope>
</reference>
<feature type="region of interest" description="Disordered" evidence="1">
    <location>
        <begin position="22"/>
        <end position="55"/>
    </location>
</feature>
<evidence type="ECO:0000313" key="2">
    <source>
        <dbReference type="EMBL" id="GIY88482.1"/>
    </source>
</evidence>
<evidence type="ECO:0000313" key="3">
    <source>
        <dbReference type="Proteomes" id="UP001054837"/>
    </source>
</evidence>
<sequence length="77" mass="8747">MSTLLDLSFPSSIRRGRFAPAWGPHRRVTRPTNDADGRHDLRRRSRTPGGGGDGRKHFRFIVLSSTLVEIVNIDQDY</sequence>
<keyword evidence="3" id="KW-1185">Reference proteome</keyword>
<evidence type="ECO:0000256" key="1">
    <source>
        <dbReference type="SAM" id="MobiDB-lite"/>
    </source>
</evidence>
<comment type="caution">
    <text evidence="2">The sequence shown here is derived from an EMBL/GenBank/DDBJ whole genome shotgun (WGS) entry which is preliminary data.</text>
</comment>
<dbReference type="AlphaFoldDB" id="A0AAV4X055"/>
<name>A0AAV4X055_9ARAC</name>
<protein>
    <submittedName>
        <fullName evidence="2">Uncharacterized protein</fullName>
    </submittedName>
</protein>
<gene>
    <name evidence="2" type="ORF">CDAR_585461</name>
</gene>
<accession>A0AAV4X055</accession>
<organism evidence="2 3">
    <name type="scientific">Caerostris darwini</name>
    <dbReference type="NCBI Taxonomy" id="1538125"/>
    <lineage>
        <taxon>Eukaryota</taxon>
        <taxon>Metazoa</taxon>
        <taxon>Ecdysozoa</taxon>
        <taxon>Arthropoda</taxon>
        <taxon>Chelicerata</taxon>
        <taxon>Arachnida</taxon>
        <taxon>Araneae</taxon>
        <taxon>Araneomorphae</taxon>
        <taxon>Entelegynae</taxon>
        <taxon>Araneoidea</taxon>
        <taxon>Araneidae</taxon>
        <taxon>Caerostris</taxon>
    </lineage>
</organism>
<dbReference type="EMBL" id="BPLQ01015494">
    <property type="protein sequence ID" value="GIY88482.1"/>
    <property type="molecule type" value="Genomic_DNA"/>
</dbReference>
<dbReference type="Proteomes" id="UP001054837">
    <property type="component" value="Unassembled WGS sequence"/>
</dbReference>
<proteinExistence type="predicted"/>